<dbReference type="AlphaFoldDB" id="A0A811NMH6"/>
<dbReference type="Gene3D" id="2.60.34.10">
    <property type="entry name" value="Substrate Binding Domain Of DNAk, Chain A, domain 1"/>
    <property type="match status" value="1"/>
</dbReference>
<dbReference type="PANTHER" id="PTHR19375">
    <property type="entry name" value="HEAT SHOCK PROTEIN 70KDA"/>
    <property type="match status" value="1"/>
</dbReference>
<dbReference type="SUPFAM" id="SSF100934">
    <property type="entry name" value="Heat shock protein 70kD (HSP70), C-terminal subdomain"/>
    <property type="match status" value="1"/>
</dbReference>
<dbReference type="InterPro" id="IPR043129">
    <property type="entry name" value="ATPase_NBD"/>
</dbReference>
<feature type="compositionally biased region" description="Gly residues" evidence="3">
    <location>
        <begin position="469"/>
        <end position="487"/>
    </location>
</feature>
<evidence type="ECO:0000256" key="1">
    <source>
        <dbReference type="ARBA" id="ARBA00022741"/>
    </source>
</evidence>
<dbReference type="PROSITE" id="PS01036">
    <property type="entry name" value="HSP70_3"/>
    <property type="match status" value="1"/>
</dbReference>
<dbReference type="Gene3D" id="3.30.30.30">
    <property type="match status" value="1"/>
</dbReference>
<feature type="region of interest" description="Disordered" evidence="3">
    <location>
        <begin position="466"/>
        <end position="499"/>
    </location>
</feature>
<protein>
    <submittedName>
        <fullName evidence="4">Uncharacterized protein</fullName>
    </submittedName>
</protein>
<dbReference type="Gene3D" id="3.30.420.40">
    <property type="match status" value="4"/>
</dbReference>
<dbReference type="SUPFAM" id="SSF100920">
    <property type="entry name" value="Heat shock protein 70kD (HSP70), peptide-binding domain"/>
    <property type="match status" value="1"/>
</dbReference>
<proteinExistence type="predicted"/>
<sequence length="499" mass="53491">MELERNRPWRLGGDSFGLRDLKLRASLQSKCAASLFSKWASFARPFSAKAAGNEVIGIDLGTTNSCVSVMEGKNPKVIENAEGARTTPSAVAFNQKGERLVGTPAKRQAVTNPQNTFFGTKRLIGRRFDDPQTQKETKMVPCKIVRAPNGDAWVETTDGKQYSPSQMGVFVLTKMKETAESYLGKSVSKSVITVPAYFNDAQRQATKDAGRNPGLDVERIINEPTAAALSYGMNNKEGLIAVFDLGGGTFDISILEISNGVFEDAGISTKDVDEVLLVGGMTRVPKVQEVVAEIFGKSPSKGVNPDEAVAMGAAIQGGILRGDVKELLLLDVTPLSLGLETLGGIFTRLINRNTTIPTKKSQVFSTAADNQTQVGIRVLQGEREMAADNKLLGEFDLVGIPPAPRGMPQIEHREESLGEYRDKIPAEVVSEIEAAVTDLHKEMTSDDIEQIKAKLDAANKAVSKIGEHMSGGGAGGSQSGGCQGGGYQAPEPEYEEVKK</sequence>
<dbReference type="InterPro" id="IPR013126">
    <property type="entry name" value="Hsp_70_fam"/>
</dbReference>
<keyword evidence="2" id="KW-0067">ATP-binding</keyword>
<dbReference type="SUPFAM" id="SSF53067">
    <property type="entry name" value="Actin-like ATPase domain"/>
    <property type="match status" value="2"/>
</dbReference>
<dbReference type="PROSITE" id="PS00297">
    <property type="entry name" value="HSP70_1"/>
    <property type="match status" value="1"/>
</dbReference>
<dbReference type="FunFam" id="3.30.30.30:FF:000003">
    <property type="entry name" value="Heat shock protein 9"/>
    <property type="match status" value="1"/>
</dbReference>
<dbReference type="GO" id="GO:0005524">
    <property type="term" value="F:ATP binding"/>
    <property type="evidence" value="ECO:0007669"/>
    <property type="project" value="UniProtKB-KW"/>
</dbReference>
<dbReference type="GO" id="GO:0140662">
    <property type="term" value="F:ATP-dependent protein folding chaperone"/>
    <property type="evidence" value="ECO:0007669"/>
    <property type="project" value="InterPro"/>
</dbReference>
<comment type="caution">
    <text evidence="4">The sequence shown here is derived from an EMBL/GenBank/DDBJ whole genome shotgun (WGS) entry which is preliminary data.</text>
</comment>
<dbReference type="InterPro" id="IPR029047">
    <property type="entry name" value="HSP70_peptide-bd_sf"/>
</dbReference>
<organism evidence="4 5">
    <name type="scientific">Miscanthus lutarioriparius</name>
    <dbReference type="NCBI Taxonomy" id="422564"/>
    <lineage>
        <taxon>Eukaryota</taxon>
        <taxon>Viridiplantae</taxon>
        <taxon>Streptophyta</taxon>
        <taxon>Embryophyta</taxon>
        <taxon>Tracheophyta</taxon>
        <taxon>Spermatophyta</taxon>
        <taxon>Magnoliopsida</taxon>
        <taxon>Liliopsida</taxon>
        <taxon>Poales</taxon>
        <taxon>Poaceae</taxon>
        <taxon>PACMAD clade</taxon>
        <taxon>Panicoideae</taxon>
        <taxon>Andropogonodae</taxon>
        <taxon>Andropogoneae</taxon>
        <taxon>Saccharinae</taxon>
        <taxon>Miscanthus</taxon>
    </lineage>
</organism>
<dbReference type="InterPro" id="IPR029048">
    <property type="entry name" value="HSP70_C_sf"/>
</dbReference>
<dbReference type="PROSITE" id="PS00329">
    <property type="entry name" value="HSP70_2"/>
    <property type="match status" value="1"/>
</dbReference>
<evidence type="ECO:0000313" key="5">
    <source>
        <dbReference type="Proteomes" id="UP000604825"/>
    </source>
</evidence>
<accession>A0A811NMH6</accession>
<reference evidence="4" key="1">
    <citation type="submission" date="2020-10" db="EMBL/GenBank/DDBJ databases">
        <authorList>
            <person name="Han B."/>
            <person name="Lu T."/>
            <person name="Zhao Q."/>
            <person name="Huang X."/>
            <person name="Zhao Y."/>
        </authorList>
    </citation>
    <scope>NUCLEOTIDE SEQUENCE</scope>
</reference>
<dbReference type="InterPro" id="IPR018181">
    <property type="entry name" value="Heat_shock_70_CS"/>
</dbReference>
<dbReference type="Pfam" id="PF00012">
    <property type="entry name" value="HSP70"/>
    <property type="match status" value="1"/>
</dbReference>
<dbReference type="EMBL" id="CAJGYO010000004">
    <property type="protein sequence ID" value="CAD6224866.1"/>
    <property type="molecule type" value="Genomic_DNA"/>
</dbReference>
<evidence type="ECO:0000256" key="2">
    <source>
        <dbReference type="ARBA" id="ARBA00022840"/>
    </source>
</evidence>
<dbReference type="PRINTS" id="PR00301">
    <property type="entry name" value="HEATSHOCK70"/>
</dbReference>
<keyword evidence="5" id="KW-1185">Reference proteome</keyword>
<name>A0A811NMH6_9POAL</name>
<dbReference type="Proteomes" id="UP000604825">
    <property type="component" value="Unassembled WGS sequence"/>
</dbReference>
<dbReference type="Gene3D" id="1.20.1270.10">
    <property type="match status" value="1"/>
</dbReference>
<dbReference type="OrthoDB" id="2401965at2759"/>
<keyword evidence="1" id="KW-0547">Nucleotide-binding</keyword>
<dbReference type="FunFam" id="3.30.420.40:FF:000004">
    <property type="entry name" value="Molecular chaperone DnaK"/>
    <property type="match status" value="1"/>
</dbReference>
<gene>
    <name evidence="4" type="ORF">NCGR_LOCUS17031</name>
</gene>
<evidence type="ECO:0000256" key="3">
    <source>
        <dbReference type="SAM" id="MobiDB-lite"/>
    </source>
</evidence>
<evidence type="ECO:0000313" key="4">
    <source>
        <dbReference type="EMBL" id="CAD6224866.1"/>
    </source>
</evidence>